<keyword evidence="3" id="KW-0663">Pyridoxal phosphate</keyword>
<dbReference type="SUPFAM" id="SSF53383">
    <property type="entry name" value="PLP-dependent transferases"/>
    <property type="match status" value="1"/>
</dbReference>
<organism evidence="7 8">
    <name type="scientific">Cellulosilyticum lentocellum (strain ATCC 49066 / DSM 5427 / NCIMB 11756 / RHM5)</name>
    <name type="common">Clostridium lentocellum</name>
    <dbReference type="NCBI Taxonomy" id="642492"/>
    <lineage>
        <taxon>Bacteria</taxon>
        <taxon>Bacillati</taxon>
        <taxon>Bacillota</taxon>
        <taxon>Clostridia</taxon>
        <taxon>Lachnospirales</taxon>
        <taxon>Cellulosilyticaceae</taxon>
        <taxon>Cellulosilyticum</taxon>
    </lineage>
</organism>
<dbReference type="HOGENOM" id="CLU_003433_2_0_9"/>
<keyword evidence="8" id="KW-1185">Reference proteome</keyword>
<dbReference type="PANTHER" id="PTHR43586:SF8">
    <property type="entry name" value="CYSTEINE DESULFURASE 1, CHLOROPLASTIC"/>
    <property type="match status" value="1"/>
</dbReference>
<evidence type="ECO:0000256" key="4">
    <source>
        <dbReference type="ARBA" id="ARBA00050776"/>
    </source>
</evidence>
<dbReference type="Proteomes" id="UP000008467">
    <property type="component" value="Chromosome"/>
</dbReference>
<dbReference type="Gene3D" id="3.40.640.10">
    <property type="entry name" value="Type I PLP-dependent aspartate aminotransferase-like (Major domain)"/>
    <property type="match status" value="1"/>
</dbReference>
<dbReference type="STRING" id="642492.Clole_0618"/>
<dbReference type="RefSeq" id="WP_013655653.1">
    <property type="nucleotide sequence ID" value="NC_015275.1"/>
</dbReference>
<accession>F2JN10</accession>
<evidence type="ECO:0000313" key="8">
    <source>
        <dbReference type="Proteomes" id="UP000008467"/>
    </source>
</evidence>
<reference evidence="7 8" key="1">
    <citation type="journal article" date="2011" name="J. Bacteriol.">
        <title>Complete genome sequence of the cellulose-degrading bacterium Cellulosilyticum lentocellum.</title>
        <authorList>
            <consortium name="US DOE Joint Genome Institute"/>
            <person name="Miller D.A."/>
            <person name="Suen G."/>
            <person name="Bruce D."/>
            <person name="Copeland A."/>
            <person name="Cheng J.F."/>
            <person name="Detter C."/>
            <person name="Goodwin L.A."/>
            <person name="Han C.S."/>
            <person name="Hauser L.J."/>
            <person name="Land M.L."/>
            <person name="Lapidus A."/>
            <person name="Lucas S."/>
            <person name="Meincke L."/>
            <person name="Pitluck S."/>
            <person name="Tapia R."/>
            <person name="Teshima H."/>
            <person name="Woyke T."/>
            <person name="Fox B.G."/>
            <person name="Angert E.R."/>
            <person name="Currie C.R."/>
        </authorList>
    </citation>
    <scope>NUCLEOTIDE SEQUENCE [LARGE SCALE GENOMIC DNA]</scope>
    <source>
        <strain evidence="8">ATCC 49066 / DSM 5427 / NCIMB 11756 / RHM5</strain>
    </source>
</reference>
<dbReference type="AlphaFoldDB" id="F2JN10"/>
<protein>
    <submittedName>
        <fullName evidence="7">Cysteine desulfurase</fullName>
        <ecNumber evidence="7">2.8.1.7</ecNumber>
    </submittedName>
</protein>
<proteinExistence type="inferred from homology"/>
<dbReference type="KEGG" id="cle:Clole_0618"/>
<evidence type="ECO:0000256" key="2">
    <source>
        <dbReference type="ARBA" id="ARBA00010447"/>
    </source>
</evidence>
<gene>
    <name evidence="7" type="ordered locus">Clole_0618</name>
</gene>
<dbReference type="InterPro" id="IPR015422">
    <property type="entry name" value="PyrdxlP-dep_Trfase_small"/>
</dbReference>
<name>F2JN10_CELLD</name>
<dbReference type="PANTHER" id="PTHR43586">
    <property type="entry name" value="CYSTEINE DESULFURASE"/>
    <property type="match status" value="1"/>
</dbReference>
<comment type="similarity">
    <text evidence="2">Belongs to the class-V pyridoxal-phosphate-dependent aminotransferase family. Csd subfamily.</text>
</comment>
<dbReference type="EC" id="2.8.1.7" evidence="7"/>
<dbReference type="eggNOG" id="COG0520">
    <property type="taxonomic scope" value="Bacteria"/>
</dbReference>
<evidence type="ECO:0000313" key="7">
    <source>
        <dbReference type="EMBL" id="ADZ82352.1"/>
    </source>
</evidence>
<evidence type="ECO:0000256" key="1">
    <source>
        <dbReference type="ARBA" id="ARBA00001933"/>
    </source>
</evidence>
<dbReference type="Pfam" id="PF00266">
    <property type="entry name" value="Aminotran_5"/>
    <property type="match status" value="1"/>
</dbReference>
<comment type="catalytic activity">
    <reaction evidence="4">
        <text>(sulfur carrier)-H + L-cysteine = (sulfur carrier)-SH + L-alanine</text>
        <dbReference type="Rhea" id="RHEA:43892"/>
        <dbReference type="Rhea" id="RHEA-COMP:14737"/>
        <dbReference type="Rhea" id="RHEA-COMP:14739"/>
        <dbReference type="ChEBI" id="CHEBI:29917"/>
        <dbReference type="ChEBI" id="CHEBI:35235"/>
        <dbReference type="ChEBI" id="CHEBI:57972"/>
        <dbReference type="ChEBI" id="CHEBI:64428"/>
        <dbReference type="EC" id="2.8.1.7"/>
    </reaction>
</comment>
<dbReference type="InterPro" id="IPR020578">
    <property type="entry name" value="Aminotrans_V_PyrdxlP_BS"/>
</dbReference>
<feature type="domain" description="Aminotransferase class V" evidence="6">
    <location>
        <begin position="29"/>
        <end position="418"/>
    </location>
</feature>
<dbReference type="Gene3D" id="3.90.1150.10">
    <property type="entry name" value="Aspartate Aminotransferase, domain 1"/>
    <property type="match status" value="1"/>
</dbReference>
<evidence type="ECO:0000256" key="5">
    <source>
        <dbReference type="RuleBase" id="RU004504"/>
    </source>
</evidence>
<evidence type="ECO:0000259" key="6">
    <source>
        <dbReference type="Pfam" id="PF00266"/>
    </source>
</evidence>
<dbReference type="GO" id="GO:0031071">
    <property type="term" value="F:cysteine desulfurase activity"/>
    <property type="evidence" value="ECO:0007669"/>
    <property type="project" value="UniProtKB-EC"/>
</dbReference>
<comment type="cofactor">
    <cofactor evidence="1 5">
        <name>pyridoxal 5'-phosphate</name>
        <dbReference type="ChEBI" id="CHEBI:597326"/>
    </cofactor>
</comment>
<sequence length="429" mass="48341">MEEKIKYRELFNGIEVPVKLIDGEYVCPINFDNAATTPPLKKVDEFIYENMMMYGSVGRGGHKSSYCTKAYEVSREEVLDFFGLTPNDGYEVIYVKNTTEGINLLATLLCNRNHNKILTTRMEHHANDLPWRNVAQPFYAEVDENTGKLEIDTLEDRLKKAQGTIKYVSVTGASNVTGYITPIHGIAKLVHQYGAKLIVDAAQLVAHREINIKGKTKDENIDFLVFSGHKMYAPFGSGVVIASKQMLEECPPFLKGGGTVSFVLDNDVYYKDTPYKDEAGTPNFLGVMAVVAAMTVLKKISFEAIQAHEEILRNHLLLGLKQIPKVILYGDYLEQNRVGVIPFNIQGMHQDKVGEFLQDKRGIAVRTGCFCAQPYVMRLLGIDNEERYKYLVNPKLEKPGMVRASFGLYNTIEEVDEFLNVIEMMVAHN</sequence>
<dbReference type="EMBL" id="CP002582">
    <property type="protein sequence ID" value="ADZ82352.1"/>
    <property type="molecule type" value="Genomic_DNA"/>
</dbReference>
<dbReference type="InterPro" id="IPR015424">
    <property type="entry name" value="PyrdxlP-dep_Trfase"/>
</dbReference>
<dbReference type="InterPro" id="IPR015421">
    <property type="entry name" value="PyrdxlP-dep_Trfase_major"/>
</dbReference>
<dbReference type="InterPro" id="IPR000192">
    <property type="entry name" value="Aminotrans_V_dom"/>
</dbReference>
<dbReference type="PROSITE" id="PS00595">
    <property type="entry name" value="AA_TRANSFER_CLASS_5"/>
    <property type="match status" value="1"/>
</dbReference>
<keyword evidence="7" id="KW-0808">Transferase</keyword>
<evidence type="ECO:0000256" key="3">
    <source>
        <dbReference type="ARBA" id="ARBA00022898"/>
    </source>
</evidence>